<evidence type="ECO:0000313" key="2">
    <source>
        <dbReference type="EMBL" id="CAL1546005.1"/>
    </source>
</evidence>
<organism evidence="2 3">
    <name type="scientific">Lymnaea stagnalis</name>
    <name type="common">Great pond snail</name>
    <name type="synonym">Helix stagnalis</name>
    <dbReference type="NCBI Taxonomy" id="6523"/>
    <lineage>
        <taxon>Eukaryota</taxon>
        <taxon>Metazoa</taxon>
        <taxon>Spiralia</taxon>
        <taxon>Lophotrochozoa</taxon>
        <taxon>Mollusca</taxon>
        <taxon>Gastropoda</taxon>
        <taxon>Heterobranchia</taxon>
        <taxon>Euthyneura</taxon>
        <taxon>Panpulmonata</taxon>
        <taxon>Hygrophila</taxon>
        <taxon>Lymnaeoidea</taxon>
        <taxon>Lymnaeidae</taxon>
        <taxon>Lymnaea</taxon>
    </lineage>
</organism>
<protein>
    <recommendedName>
        <fullName evidence="1">C-type lectin domain-containing protein</fullName>
    </recommendedName>
</protein>
<sequence>MFCNLRGGYLVEIETKKEFDFLKGFIEPLVKEHKFLLTGGTKSAERSSWSYFESEKPISFFHWATREQPASAEPGVCIWLWRDGDWSYVEGVCDFNSYTGNERGFLCEIPQ</sequence>
<name>A0AAV2IGS2_LYMST</name>
<dbReference type="Proteomes" id="UP001497497">
    <property type="component" value="Unassembled WGS sequence"/>
</dbReference>
<comment type="caution">
    <text evidence="2">The sequence shown here is derived from an EMBL/GenBank/DDBJ whole genome shotgun (WGS) entry which is preliminary data.</text>
</comment>
<dbReference type="AlphaFoldDB" id="A0AAV2IGS2"/>
<dbReference type="CDD" id="cd00037">
    <property type="entry name" value="CLECT"/>
    <property type="match status" value="1"/>
</dbReference>
<dbReference type="InterPro" id="IPR016186">
    <property type="entry name" value="C-type_lectin-like/link_sf"/>
</dbReference>
<dbReference type="Gene3D" id="3.10.100.10">
    <property type="entry name" value="Mannose-Binding Protein A, subunit A"/>
    <property type="match status" value="1"/>
</dbReference>
<reference evidence="2 3" key="1">
    <citation type="submission" date="2024-04" db="EMBL/GenBank/DDBJ databases">
        <authorList>
            <consortium name="Genoscope - CEA"/>
            <person name="William W."/>
        </authorList>
    </citation>
    <scope>NUCLEOTIDE SEQUENCE [LARGE SCALE GENOMIC DNA]</scope>
</reference>
<gene>
    <name evidence="2" type="ORF">GSLYS_00019382001</name>
</gene>
<dbReference type="SUPFAM" id="SSF56436">
    <property type="entry name" value="C-type lectin-like"/>
    <property type="match status" value="1"/>
</dbReference>
<accession>A0AAV2IGS2</accession>
<evidence type="ECO:0000313" key="3">
    <source>
        <dbReference type="Proteomes" id="UP001497497"/>
    </source>
</evidence>
<feature type="domain" description="C-type lectin" evidence="1">
    <location>
        <begin position="1"/>
        <end position="87"/>
    </location>
</feature>
<keyword evidence="3" id="KW-1185">Reference proteome</keyword>
<dbReference type="EMBL" id="CAXITT010000760">
    <property type="protein sequence ID" value="CAL1546005.1"/>
    <property type="molecule type" value="Genomic_DNA"/>
</dbReference>
<dbReference type="PROSITE" id="PS50041">
    <property type="entry name" value="C_TYPE_LECTIN_2"/>
    <property type="match status" value="1"/>
</dbReference>
<dbReference type="InterPro" id="IPR016187">
    <property type="entry name" value="CTDL_fold"/>
</dbReference>
<evidence type="ECO:0000259" key="1">
    <source>
        <dbReference type="PROSITE" id="PS50041"/>
    </source>
</evidence>
<proteinExistence type="predicted"/>
<dbReference type="InterPro" id="IPR001304">
    <property type="entry name" value="C-type_lectin-like"/>
</dbReference>